<dbReference type="RefSeq" id="WP_161488106.1">
    <property type="nucleotide sequence ID" value="NZ_CP019633.1"/>
</dbReference>
<dbReference type="AlphaFoldDB" id="A0A1Q2HNZ7"/>
<evidence type="ECO:0000313" key="2">
    <source>
        <dbReference type="Proteomes" id="UP000188273"/>
    </source>
</evidence>
<keyword evidence="2" id="KW-1185">Reference proteome</keyword>
<name>A0A1Q2HNZ7_9BACT</name>
<dbReference type="Proteomes" id="UP000188273">
    <property type="component" value="Chromosome"/>
</dbReference>
<gene>
    <name evidence="1" type="ORF">L21SP3_00988</name>
</gene>
<protein>
    <recommendedName>
        <fullName evidence="3">LamG-like jellyroll fold domain-containing protein</fullName>
    </recommendedName>
</protein>
<dbReference type="Pfam" id="PF13385">
    <property type="entry name" value="Laminin_G_3"/>
    <property type="match status" value="1"/>
</dbReference>
<dbReference type="EMBL" id="CP019633">
    <property type="protein sequence ID" value="AQQ09188.1"/>
    <property type="molecule type" value="Genomic_DNA"/>
</dbReference>
<sequence>MITLSAWIQWSGPNPAGGFWSHWFGNDGGGGFNFAIQANRGAGRLHINSPNGNMDPLFDNFLPGSITNLIQDEWVLVTVAANTESGKLYMNGQLVLEDSDFSIATNETNIYVGCEGSNTNKPAYGYIDDARVYNYMLSDDEVAQLYYDVTGESVCSDFNAENLQYDFDGDCQVSLSDLQAAAGGWLNSKLYPSDGSL</sequence>
<dbReference type="SUPFAM" id="SSF49899">
    <property type="entry name" value="Concanavalin A-like lectins/glucanases"/>
    <property type="match status" value="1"/>
</dbReference>
<dbReference type="KEGG" id="pbu:L21SP3_00988"/>
<dbReference type="STRING" id="1940790.L21SP3_00988"/>
<reference evidence="2" key="1">
    <citation type="submission" date="2017-02" db="EMBL/GenBank/DDBJ databases">
        <title>Comparative genomics and description of representatives of a novel lineage of planctomycetes thriving in anoxic sediments.</title>
        <authorList>
            <person name="Spring S."/>
            <person name="Bunk B."/>
            <person name="Sproer C."/>
            <person name="Klenk H.-P."/>
        </authorList>
    </citation>
    <scope>NUCLEOTIDE SEQUENCE [LARGE SCALE GENOMIC DNA]</scope>
    <source>
        <strain evidence="2">L21-RPul-D3</strain>
    </source>
</reference>
<dbReference type="InterPro" id="IPR013320">
    <property type="entry name" value="ConA-like_dom_sf"/>
</dbReference>
<accession>A0A1Q2HNZ7</accession>
<evidence type="ECO:0000313" key="1">
    <source>
        <dbReference type="EMBL" id="AQQ09188.1"/>
    </source>
</evidence>
<evidence type="ECO:0008006" key="3">
    <source>
        <dbReference type="Google" id="ProtNLM"/>
    </source>
</evidence>
<dbReference type="OrthoDB" id="9774579at2"/>
<organism evidence="1 2">
    <name type="scientific">Sedimentisphaera cyanobacteriorum</name>
    <dbReference type="NCBI Taxonomy" id="1940790"/>
    <lineage>
        <taxon>Bacteria</taxon>
        <taxon>Pseudomonadati</taxon>
        <taxon>Planctomycetota</taxon>
        <taxon>Phycisphaerae</taxon>
        <taxon>Sedimentisphaerales</taxon>
        <taxon>Sedimentisphaeraceae</taxon>
        <taxon>Sedimentisphaera</taxon>
    </lineage>
</organism>
<proteinExistence type="predicted"/>
<dbReference type="Gene3D" id="2.60.120.200">
    <property type="match status" value="1"/>
</dbReference>